<evidence type="ECO:0000313" key="2">
    <source>
        <dbReference type="EMBL" id="MPM42235.1"/>
    </source>
</evidence>
<gene>
    <name evidence="2" type="ORF">SDC9_88900</name>
</gene>
<feature type="transmembrane region" description="Helical" evidence="1">
    <location>
        <begin position="25"/>
        <end position="45"/>
    </location>
</feature>
<name>A0A644ZMV0_9ZZZZ</name>
<comment type="caution">
    <text evidence="2">The sequence shown here is derived from an EMBL/GenBank/DDBJ whole genome shotgun (WGS) entry which is preliminary data.</text>
</comment>
<keyword evidence="1" id="KW-1133">Transmembrane helix</keyword>
<dbReference type="AlphaFoldDB" id="A0A644ZMV0"/>
<evidence type="ECO:0000256" key="1">
    <source>
        <dbReference type="SAM" id="Phobius"/>
    </source>
</evidence>
<protein>
    <submittedName>
        <fullName evidence="2">Uncharacterized protein</fullName>
    </submittedName>
</protein>
<dbReference type="EMBL" id="VSSQ01009652">
    <property type="protein sequence ID" value="MPM42235.1"/>
    <property type="molecule type" value="Genomic_DNA"/>
</dbReference>
<accession>A0A644ZMV0</accession>
<sequence>MRFCIRCGAELSESSENLSMTYHKILRYIKVFLALTAVTTFYMTFSNDFTIYRSIDQIFYLLEFILISLSFFYHNKKSGVIYFFLWGYAELGLYFVILLVAYNQGSVIASMIDQIVSYTIGSMFFLIPTYLYYKKRYNLLS</sequence>
<organism evidence="2">
    <name type="scientific">bioreactor metagenome</name>
    <dbReference type="NCBI Taxonomy" id="1076179"/>
    <lineage>
        <taxon>unclassified sequences</taxon>
        <taxon>metagenomes</taxon>
        <taxon>ecological metagenomes</taxon>
    </lineage>
</organism>
<proteinExistence type="predicted"/>
<reference evidence="2" key="1">
    <citation type="submission" date="2019-08" db="EMBL/GenBank/DDBJ databases">
        <authorList>
            <person name="Kucharzyk K."/>
            <person name="Murdoch R.W."/>
            <person name="Higgins S."/>
            <person name="Loffler F."/>
        </authorList>
    </citation>
    <scope>NUCLEOTIDE SEQUENCE</scope>
</reference>
<keyword evidence="1" id="KW-0812">Transmembrane</keyword>
<feature type="transmembrane region" description="Helical" evidence="1">
    <location>
        <begin position="115"/>
        <end position="133"/>
    </location>
</feature>
<keyword evidence="1" id="KW-0472">Membrane</keyword>
<feature type="transmembrane region" description="Helical" evidence="1">
    <location>
        <begin position="57"/>
        <end position="73"/>
    </location>
</feature>
<feature type="transmembrane region" description="Helical" evidence="1">
    <location>
        <begin position="80"/>
        <end position="103"/>
    </location>
</feature>